<feature type="domain" description="Inner membrane component" evidence="2">
    <location>
        <begin position="4"/>
        <end position="54"/>
    </location>
</feature>
<dbReference type="InterPro" id="IPR005185">
    <property type="entry name" value="YccF"/>
</dbReference>
<evidence type="ECO:0000313" key="4">
    <source>
        <dbReference type="Proteomes" id="UP000067626"/>
    </source>
</evidence>
<gene>
    <name evidence="3" type="ORF">CMC5_035160</name>
</gene>
<feature type="domain" description="Inner membrane component" evidence="2">
    <location>
        <begin position="76"/>
        <end position="126"/>
    </location>
</feature>
<reference evidence="3 4" key="1">
    <citation type="submission" date="2015-07" db="EMBL/GenBank/DDBJ databases">
        <title>Genome analysis of myxobacterium Chondromyces crocatus Cm c5 reveals a high potential for natural compound synthesis and the genetic basis for the loss of fruiting body formation.</title>
        <authorList>
            <person name="Zaburannyi N."/>
            <person name="Bunk B."/>
            <person name="Maier J."/>
            <person name="Overmann J."/>
            <person name="Mueller R."/>
        </authorList>
    </citation>
    <scope>NUCLEOTIDE SEQUENCE [LARGE SCALE GENOMIC DNA]</scope>
    <source>
        <strain evidence="3 4">Cm c5</strain>
    </source>
</reference>
<dbReference type="NCBIfam" id="NF008740">
    <property type="entry name" value="PRK11770.1-2"/>
    <property type="match status" value="1"/>
</dbReference>
<keyword evidence="1" id="KW-0812">Transmembrane</keyword>
<dbReference type="OrthoDB" id="3238663at2"/>
<name>A0A0K1EET5_CHOCO</name>
<dbReference type="PATRIC" id="fig|52.7.peg.3873"/>
<evidence type="ECO:0000259" key="2">
    <source>
        <dbReference type="Pfam" id="PF03733"/>
    </source>
</evidence>
<dbReference type="KEGG" id="ccro:CMC5_035160"/>
<feature type="transmembrane region" description="Helical" evidence="1">
    <location>
        <begin position="69"/>
        <end position="88"/>
    </location>
</feature>
<dbReference type="Pfam" id="PF03733">
    <property type="entry name" value="YccF"/>
    <property type="match status" value="2"/>
</dbReference>
<dbReference type="NCBIfam" id="NF008741">
    <property type="entry name" value="PRK11770.1-3"/>
    <property type="match status" value="1"/>
</dbReference>
<dbReference type="InterPro" id="IPR052937">
    <property type="entry name" value="Inner_membrane_protein"/>
</dbReference>
<dbReference type="NCBIfam" id="NF008742">
    <property type="entry name" value="PRK11770.1-4"/>
    <property type="match status" value="1"/>
</dbReference>
<dbReference type="PIRSF" id="PIRSF028777">
    <property type="entry name" value="UCP028777"/>
    <property type="match status" value="1"/>
</dbReference>
<dbReference type="Proteomes" id="UP000067626">
    <property type="component" value="Chromosome"/>
</dbReference>
<dbReference type="PANTHER" id="PTHR42903">
    <property type="entry name" value="INNER MEMBRANE PROTEIN YCCF"/>
    <property type="match status" value="1"/>
</dbReference>
<dbReference type="STRING" id="52.CMC5_035160"/>
<dbReference type="EMBL" id="CP012159">
    <property type="protein sequence ID" value="AKT39369.1"/>
    <property type="molecule type" value="Genomic_DNA"/>
</dbReference>
<dbReference type="AlphaFoldDB" id="A0A0K1EET5"/>
<evidence type="ECO:0000313" key="3">
    <source>
        <dbReference type="EMBL" id="AKT39369.1"/>
    </source>
</evidence>
<protein>
    <submittedName>
        <fullName evidence="3">Membrane protein</fullName>
    </submittedName>
</protein>
<dbReference type="InterPro" id="IPR031308">
    <property type="entry name" value="UCP028777"/>
</dbReference>
<keyword evidence="1" id="KW-0472">Membrane</keyword>
<dbReference type="GO" id="GO:0005886">
    <property type="term" value="C:plasma membrane"/>
    <property type="evidence" value="ECO:0007669"/>
    <property type="project" value="TreeGrafter"/>
</dbReference>
<accession>A0A0K1EET5</accession>
<feature type="transmembrane region" description="Helical" evidence="1">
    <location>
        <begin position="94"/>
        <end position="111"/>
    </location>
</feature>
<organism evidence="3 4">
    <name type="scientific">Chondromyces crocatus</name>
    <dbReference type="NCBI Taxonomy" id="52"/>
    <lineage>
        <taxon>Bacteria</taxon>
        <taxon>Pseudomonadati</taxon>
        <taxon>Myxococcota</taxon>
        <taxon>Polyangia</taxon>
        <taxon>Polyangiales</taxon>
        <taxon>Polyangiaceae</taxon>
        <taxon>Chondromyces</taxon>
    </lineage>
</organism>
<sequence length="153" mass="16492">MRFLANVLWFLLGGLMMALSWWFAGILAFLSIVGIPWARSCFVIGQFALFPFGKEAINRKDLNQRDDLGTGLLGSIGNVVWFVFAGVWIALGHLGSALLCFATIIGIPFGIQHLKLAGLALAPVGKTVVTNDIAEAARVMGRARAMAGVRGRF</sequence>
<keyword evidence="4" id="KW-1185">Reference proteome</keyword>
<dbReference type="PANTHER" id="PTHR42903:SF1">
    <property type="entry name" value="INNER MEMBRANE PROTEIN YCCF"/>
    <property type="match status" value="1"/>
</dbReference>
<evidence type="ECO:0000256" key="1">
    <source>
        <dbReference type="SAM" id="Phobius"/>
    </source>
</evidence>
<keyword evidence="1" id="KW-1133">Transmembrane helix</keyword>
<feature type="transmembrane region" description="Helical" evidence="1">
    <location>
        <begin position="7"/>
        <end position="31"/>
    </location>
</feature>
<dbReference type="RefSeq" id="WP_050431472.1">
    <property type="nucleotide sequence ID" value="NZ_CP012159.1"/>
</dbReference>
<proteinExistence type="predicted"/>